<feature type="compositionally biased region" description="Acidic residues" evidence="1">
    <location>
        <begin position="46"/>
        <end position="66"/>
    </location>
</feature>
<feature type="compositionally biased region" description="Basic and acidic residues" evidence="1">
    <location>
        <begin position="1"/>
        <end position="16"/>
    </location>
</feature>
<evidence type="ECO:0000256" key="1">
    <source>
        <dbReference type="SAM" id="MobiDB-lite"/>
    </source>
</evidence>
<gene>
    <name evidence="2" type="ORF">H0235_014493</name>
</gene>
<name>A0A834KHW1_VESPE</name>
<organism evidence="2 3">
    <name type="scientific">Vespula pensylvanica</name>
    <name type="common">Western yellow jacket</name>
    <name type="synonym">Wasp</name>
    <dbReference type="NCBI Taxonomy" id="30213"/>
    <lineage>
        <taxon>Eukaryota</taxon>
        <taxon>Metazoa</taxon>
        <taxon>Ecdysozoa</taxon>
        <taxon>Arthropoda</taxon>
        <taxon>Hexapoda</taxon>
        <taxon>Insecta</taxon>
        <taxon>Pterygota</taxon>
        <taxon>Neoptera</taxon>
        <taxon>Endopterygota</taxon>
        <taxon>Hymenoptera</taxon>
        <taxon>Apocrita</taxon>
        <taxon>Aculeata</taxon>
        <taxon>Vespoidea</taxon>
        <taxon>Vespidae</taxon>
        <taxon>Vespinae</taxon>
        <taxon>Vespula</taxon>
    </lineage>
</organism>
<accession>A0A834KHW1</accession>
<dbReference type="Proteomes" id="UP000600918">
    <property type="component" value="Unassembled WGS sequence"/>
</dbReference>
<dbReference type="EMBL" id="JACSDY010000015">
    <property type="protein sequence ID" value="KAF7406837.1"/>
    <property type="molecule type" value="Genomic_DNA"/>
</dbReference>
<protein>
    <submittedName>
        <fullName evidence="2">Uncharacterized protein</fullName>
    </submittedName>
</protein>
<proteinExistence type="predicted"/>
<dbReference type="AlphaFoldDB" id="A0A834KHW1"/>
<sequence>MHREREGIGEKPKRDWQVSSLARRYSSGPQEERTEKGRQRKRNHDDDEVDEVDEDDEDDEDEEEDERGGTSSDIWNTRLRFRLSSLVIFVFEKREREQVMVTMTTKTTISGNSDGGRSPTVRLKTIELRK</sequence>
<keyword evidence="3" id="KW-1185">Reference proteome</keyword>
<evidence type="ECO:0000313" key="3">
    <source>
        <dbReference type="Proteomes" id="UP000600918"/>
    </source>
</evidence>
<evidence type="ECO:0000313" key="2">
    <source>
        <dbReference type="EMBL" id="KAF7406837.1"/>
    </source>
</evidence>
<feature type="region of interest" description="Disordered" evidence="1">
    <location>
        <begin position="1"/>
        <end position="74"/>
    </location>
</feature>
<comment type="caution">
    <text evidence="2">The sequence shown here is derived from an EMBL/GenBank/DDBJ whole genome shotgun (WGS) entry which is preliminary data.</text>
</comment>
<reference evidence="2" key="1">
    <citation type="journal article" date="2020" name="G3 (Bethesda)">
        <title>High-Quality Assemblies for Three Invasive Social Wasps from the &lt;i&gt;Vespula&lt;/i&gt; Genus.</title>
        <authorList>
            <person name="Harrop T.W.R."/>
            <person name="Guhlin J."/>
            <person name="McLaughlin G.M."/>
            <person name="Permina E."/>
            <person name="Stockwell P."/>
            <person name="Gilligan J."/>
            <person name="Le Lec M.F."/>
            <person name="Gruber M.A.M."/>
            <person name="Quinn O."/>
            <person name="Lovegrove M."/>
            <person name="Duncan E.J."/>
            <person name="Remnant E.J."/>
            <person name="Van Eeckhoven J."/>
            <person name="Graham B."/>
            <person name="Knapp R.A."/>
            <person name="Langford K.W."/>
            <person name="Kronenberg Z."/>
            <person name="Press M.O."/>
            <person name="Eacker S.M."/>
            <person name="Wilson-Rankin E.E."/>
            <person name="Purcell J."/>
            <person name="Lester P.J."/>
            <person name="Dearden P.K."/>
        </authorList>
    </citation>
    <scope>NUCLEOTIDE SEQUENCE</scope>
    <source>
        <strain evidence="2">Volc-1</strain>
    </source>
</reference>